<gene>
    <name evidence="1" type="ORF">LCGC14_3006720</name>
</gene>
<feature type="non-terminal residue" evidence="1">
    <location>
        <position position="1"/>
    </location>
</feature>
<organism evidence="1">
    <name type="scientific">marine sediment metagenome</name>
    <dbReference type="NCBI Taxonomy" id="412755"/>
    <lineage>
        <taxon>unclassified sequences</taxon>
        <taxon>metagenomes</taxon>
        <taxon>ecological metagenomes</taxon>
    </lineage>
</organism>
<name>A0A0F8WZV9_9ZZZZ</name>
<accession>A0A0F8WZV9</accession>
<comment type="caution">
    <text evidence="1">The sequence shown here is derived from an EMBL/GenBank/DDBJ whole genome shotgun (WGS) entry which is preliminary data.</text>
</comment>
<proteinExistence type="predicted"/>
<dbReference type="EMBL" id="LAZR01062111">
    <property type="protein sequence ID" value="KKK62198.1"/>
    <property type="molecule type" value="Genomic_DNA"/>
</dbReference>
<evidence type="ECO:0000313" key="1">
    <source>
        <dbReference type="EMBL" id="KKK62198.1"/>
    </source>
</evidence>
<protein>
    <submittedName>
        <fullName evidence="1">Uncharacterized protein</fullName>
    </submittedName>
</protein>
<dbReference type="AlphaFoldDB" id="A0A0F8WZV9"/>
<sequence length="241" mass="26349">AYQEFEQVEDILKEWYAPAIVNQIYVKSPLWSQVKKSSKGVSGKRVYIPLRHTLSEAVGGNKSGVHTLPTPTRVQYDSTHIWQKRNYGRVRVDGYGIEASKGKGGWIDLFAGETRGIAEAFAIDIDQQVMGRGTGILGVVSGTCTTSGTTVTVDDPHGISKATPGFSWFRKGMVLDTWLDGTSASDAFENTGAKRFQTIITNTSVGSVCCFIEFNPIVCKTPLSSKPQSLFTHGFSPIIQY</sequence>
<reference evidence="1" key="1">
    <citation type="journal article" date="2015" name="Nature">
        <title>Complex archaea that bridge the gap between prokaryotes and eukaryotes.</title>
        <authorList>
            <person name="Spang A."/>
            <person name="Saw J.H."/>
            <person name="Jorgensen S.L."/>
            <person name="Zaremba-Niedzwiedzka K."/>
            <person name="Martijn J."/>
            <person name="Lind A.E."/>
            <person name="van Eijk R."/>
            <person name="Schleper C."/>
            <person name="Guy L."/>
            <person name="Ettema T.J."/>
        </authorList>
    </citation>
    <scope>NUCLEOTIDE SEQUENCE</scope>
</reference>